<dbReference type="InterPro" id="IPR000719">
    <property type="entry name" value="Prot_kinase_dom"/>
</dbReference>
<keyword evidence="5" id="KW-0808">Transferase</keyword>
<evidence type="ECO:0000313" key="24">
    <source>
        <dbReference type="Proteomes" id="UP001367676"/>
    </source>
</evidence>
<keyword evidence="9" id="KW-0418">Kinase</keyword>
<evidence type="ECO:0000256" key="5">
    <source>
        <dbReference type="ARBA" id="ARBA00022679"/>
    </source>
</evidence>
<evidence type="ECO:0000256" key="11">
    <source>
        <dbReference type="ARBA" id="ARBA00022840"/>
    </source>
</evidence>
<evidence type="ECO:0000256" key="12">
    <source>
        <dbReference type="ARBA" id="ARBA00022845"/>
    </source>
</evidence>
<keyword evidence="16" id="KW-0325">Glycoprotein</keyword>
<dbReference type="InterPro" id="IPR008271">
    <property type="entry name" value="Ser/Thr_kinase_AS"/>
</dbReference>
<dbReference type="SUPFAM" id="SSF50998">
    <property type="entry name" value="Quinoprotein alcohol dehydrogenase-like"/>
    <property type="match status" value="1"/>
</dbReference>
<keyword evidence="6" id="KW-0812">Transmembrane</keyword>
<dbReference type="InterPro" id="IPR011009">
    <property type="entry name" value="Kinase-like_dom_sf"/>
</dbReference>
<keyword evidence="15" id="KW-0472">Membrane</keyword>
<evidence type="ECO:0000256" key="9">
    <source>
        <dbReference type="ARBA" id="ARBA00022777"/>
    </source>
</evidence>
<keyword evidence="7 21" id="KW-0732">Signal</keyword>
<keyword evidence="12" id="KW-0810">Translation regulation</keyword>
<dbReference type="Pfam" id="PF00069">
    <property type="entry name" value="Pkinase"/>
    <property type="match status" value="2"/>
</dbReference>
<reference evidence="23 24" key="1">
    <citation type="submission" date="2024-03" db="EMBL/GenBank/DDBJ databases">
        <title>Adaptation during the transition from Ophiocordyceps entomopathogen to insect associate is accompanied by gene loss and intensified selection.</title>
        <authorList>
            <person name="Ward C.M."/>
            <person name="Onetto C.A."/>
            <person name="Borneman A.R."/>
        </authorList>
    </citation>
    <scope>NUCLEOTIDE SEQUENCE [LARGE SCALE GENOMIC DNA]</scope>
    <source>
        <strain evidence="23">AWRI1</strain>
        <tissue evidence="23">Single Adult Female</tissue>
    </source>
</reference>
<keyword evidence="8 20" id="KW-0547">Nucleotide-binding</keyword>
<dbReference type="PANTHER" id="PTHR11042">
    <property type="entry name" value="EUKARYOTIC TRANSLATION INITIATION FACTOR 2-ALPHA KINASE EIF2-ALPHA KINASE -RELATED"/>
    <property type="match status" value="1"/>
</dbReference>
<dbReference type="FunFam" id="1.10.510.10:FF:000251">
    <property type="entry name" value="eukaryotic translation initiation factor 2-alpha kinase 3"/>
    <property type="match status" value="1"/>
</dbReference>
<dbReference type="Gene3D" id="1.10.510.10">
    <property type="entry name" value="Transferase(Phosphotransferase) domain 1"/>
    <property type="match status" value="1"/>
</dbReference>
<dbReference type="SMART" id="SM00220">
    <property type="entry name" value="S_TKc"/>
    <property type="match status" value="1"/>
</dbReference>
<evidence type="ECO:0000256" key="1">
    <source>
        <dbReference type="ARBA" id="ARBA00004115"/>
    </source>
</evidence>
<dbReference type="PROSITE" id="PS00108">
    <property type="entry name" value="PROTEIN_KINASE_ST"/>
    <property type="match status" value="1"/>
</dbReference>
<dbReference type="GO" id="GO:0004694">
    <property type="term" value="F:eukaryotic translation initiation factor 2alpha kinase activity"/>
    <property type="evidence" value="ECO:0007669"/>
    <property type="project" value="TreeGrafter"/>
</dbReference>
<evidence type="ECO:0000256" key="15">
    <source>
        <dbReference type="ARBA" id="ARBA00023136"/>
    </source>
</evidence>
<evidence type="ECO:0000256" key="19">
    <source>
        <dbReference type="ARBA" id="ARBA00041500"/>
    </source>
</evidence>
<keyword evidence="24" id="KW-1185">Reference proteome</keyword>
<dbReference type="GO" id="GO:0006986">
    <property type="term" value="P:response to unfolded protein"/>
    <property type="evidence" value="ECO:0007669"/>
    <property type="project" value="UniProtKB-KW"/>
</dbReference>
<keyword evidence="4" id="KW-0597">Phosphoprotein</keyword>
<evidence type="ECO:0000256" key="17">
    <source>
        <dbReference type="ARBA" id="ARBA00023230"/>
    </source>
</evidence>
<evidence type="ECO:0000256" key="8">
    <source>
        <dbReference type="ARBA" id="ARBA00022741"/>
    </source>
</evidence>
<name>A0AAN9XXH0_9HEMI</name>
<dbReference type="InterPro" id="IPR011047">
    <property type="entry name" value="Quinoprotein_ADH-like_sf"/>
</dbReference>
<dbReference type="PROSITE" id="PS00107">
    <property type="entry name" value="PROTEIN_KINASE_ATP"/>
    <property type="match status" value="1"/>
</dbReference>
<sequence length="820" mass="94241">MFLSKLVGPIFFFYSFIVCSSETENTDVAKFCNDLRSNRKLLLVSTLDGRLTALNLKTGEKKWAIATEPGPLLSSTIHNLELSVNSQLVRIIPSLSGGLYKFDGESIEPMPINTDSLLKSSWSDVDISGGKEIRSYAIDLESGVILYECSMNECSNWTENAFLHNDLMIIRRETQKVRAIELPSRVERWNYSVGLHNVTITHNGAPECNLNPEKSEEFHVRAVVPKGLLLIFRESNPNDSLWQYEFDSPIVNVWTLIGSNLKWIDLFKPVEISSKKDNLIQPALYIGIHDHQLYIQETEPLLRNHLLHGKSQFSMKKFRLIHAHDFENKLGVVPRITDETERNSNTALAMLYGSELTKVFCLFQYSRLWRRQRVGLIESLETVSSGPDFGISAIVCQMEHEVKDYQSRYLEDFEPVHCLGKGGFGVVFQARNKIDDCHYAIKRITLPNKEEARERVMREVKALAKLEHQHIVRYFQAWQECPPLGWQEEQDKHWKNKTKDDYLSSETEYPSGNSITSSHSSFNHCTQVNSVINSKNNSDKSDSFIVFEESQSSNPVISKKYDSISNEKSSHLQSRGSADIRKTSSKTSKVYLYIQMQLCQKNSLREWLCDNLDRDQKTVLQMFYEIVQAVEYVHLQGLIHRDLKPSNIFFSLDGQIKVGDFGLVTEIIEDGDLITEQRKKSINGGTHTANVGTELYMSPEQVVGKQYTYKVDIYSLGIILFELLTPFSTQMERYRALTNLRNGQYPQDFRRKYQPEFELLQVMLSKEPEKRPTTFGIRSRSPFNNFHVYENSTSSDWHFELPAKGCNSSYILRKSSNETA</sequence>
<dbReference type="Gene3D" id="2.130.10.10">
    <property type="entry name" value="YVTN repeat-like/Quinoprotein amine dehydrogenase"/>
    <property type="match status" value="1"/>
</dbReference>
<dbReference type="GO" id="GO:0005789">
    <property type="term" value="C:endoplasmic reticulum membrane"/>
    <property type="evidence" value="ECO:0007669"/>
    <property type="project" value="UniProtKB-SubCell"/>
</dbReference>
<feature type="domain" description="Protein kinase" evidence="22">
    <location>
        <begin position="413"/>
        <end position="784"/>
    </location>
</feature>
<evidence type="ECO:0000256" key="10">
    <source>
        <dbReference type="ARBA" id="ARBA00022824"/>
    </source>
</evidence>
<evidence type="ECO:0000256" key="6">
    <source>
        <dbReference type="ARBA" id="ARBA00022692"/>
    </source>
</evidence>
<organism evidence="23 24">
    <name type="scientific">Parthenolecanium corni</name>
    <dbReference type="NCBI Taxonomy" id="536013"/>
    <lineage>
        <taxon>Eukaryota</taxon>
        <taxon>Metazoa</taxon>
        <taxon>Ecdysozoa</taxon>
        <taxon>Arthropoda</taxon>
        <taxon>Hexapoda</taxon>
        <taxon>Insecta</taxon>
        <taxon>Pterygota</taxon>
        <taxon>Neoptera</taxon>
        <taxon>Paraneoptera</taxon>
        <taxon>Hemiptera</taxon>
        <taxon>Sternorrhyncha</taxon>
        <taxon>Coccoidea</taxon>
        <taxon>Coccidae</taxon>
        <taxon>Parthenolecanium</taxon>
    </lineage>
</organism>
<feature type="chain" id="PRO_5042917952" description="non-specific serine/threonine protein kinase" evidence="21">
    <location>
        <begin position="22"/>
        <end position="820"/>
    </location>
</feature>
<evidence type="ECO:0000256" key="14">
    <source>
        <dbReference type="ARBA" id="ARBA00023016"/>
    </source>
</evidence>
<evidence type="ECO:0000256" key="7">
    <source>
        <dbReference type="ARBA" id="ARBA00022729"/>
    </source>
</evidence>
<dbReference type="InterPro" id="IPR017441">
    <property type="entry name" value="Protein_kinase_ATP_BS"/>
</dbReference>
<evidence type="ECO:0000256" key="4">
    <source>
        <dbReference type="ARBA" id="ARBA00022553"/>
    </source>
</evidence>
<keyword evidence="13" id="KW-1133">Transmembrane helix</keyword>
<feature type="signal peptide" evidence="21">
    <location>
        <begin position="1"/>
        <end position="21"/>
    </location>
</feature>
<evidence type="ECO:0000256" key="3">
    <source>
        <dbReference type="ARBA" id="ARBA00022527"/>
    </source>
</evidence>
<keyword evidence="3" id="KW-0723">Serine/threonine-protein kinase</keyword>
<dbReference type="PANTHER" id="PTHR11042:SF91">
    <property type="entry name" value="EUKARYOTIC TRANSLATION INITIATION FACTOR 2-ALPHA KINASE"/>
    <property type="match status" value="1"/>
</dbReference>
<accession>A0AAN9XXH0</accession>
<dbReference type="InterPro" id="IPR050339">
    <property type="entry name" value="CC_SR_Kinase"/>
</dbReference>
<comment type="caution">
    <text evidence="23">The sequence shown here is derived from an EMBL/GenBank/DDBJ whole genome shotgun (WGS) entry which is preliminary data.</text>
</comment>
<dbReference type="Gene3D" id="3.30.200.20">
    <property type="entry name" value="Phosphorylase Kinase, domain 1"/>
    <property type="match status" value="1"/>
</dbReference>
<dbReference type="FunFam" id="3.30.200.20:FF:000193">
    <property type="entry name" value="Eukaryotic translation initiation factor 2-alpha kinase 3"/>
    <property type="match status" value="1"/>
</dbReference>
<keyword evidence="17" id="KW-0834">Unfolded protein response</keyword>
<evidence type="ECO:0000256" key="2">
    <source>
        <dbReference type="ARBA" id="ARBA00012513"/>
    </source>
</evidence>
<proteinExistence type="inferred from homology"/>
<dbReference type="InterPro" id="IPR015943">
    <property type="entry name" value="WD40/YVTN_repeat-like_dom_sf"/>
</dbReference>
<evidence type="ECO:0000313" key="23">
    <source>
        <dbReference type="EMBL" id="KAK7572098.1"/>
    </source>
</evidence>
<dbReference type="SUPFAM" id="SSF56112">
    <property type="entry name" value="Protein kinase-like (PK-like)"/>
    <property type="match status" value="1"/>
</dbReference>
<gene>
    <name evidence="23" type="ORF">V9T40_014570</name>
</gene>
<evidence type="ECO:0000256" key="20">
    <source>
        <dbReference type="PROSITE-ProRule" id="PRU10141"/>
    </source>
</evidence>
<evidence type="ECO:0000259" key="22">
    <source>
        <dbReference type="PROSITE" id="PS50011"/>
    </source>
</evidence>
<feature type="binding site" evidence="20">
    <location>
        <position position="442"/>
    </location>
    <ligand>
        <name>ATP</name>
        <dbReference type="ChEBI" id="CHEBI:30616"/>
    </ligand>
</feature>
<protein>
    <recommendedName>
        <fullName evidence="2">non-specific serine/threonine protein kinase</fullName>
        <ecNumber evidence="2">2.7.11.1</ecNumber>
    </recommendedName>
    <alternativeName>
        <fullName evidence="19">PRKR-like endoplasmic reticulum kinase</fullName>
    </alternativeName>
</protein>
<dbReference type="EMBL" id="JBBCAQ010000038">
    <property type="protein sequence ID" value="KAK7572098.1"/>
    <property type="molecule type" value="Genomic_DNA"/>
</dbReference>
<dbReference type="EC" id="2.7.11.1" evidence="2"/>
<comment type="subcellular location">
    <subcellularLocation>
        <location evidence="1">Endoplasmic reticulum membrane</location>
        <topology evidence="1">Single-pass type I membrane protein</topology>
    </subcellularLocation>
</comment>
<evidence type="ECO:0000256" key="16">
    <source>
        <dbReference type="ARBA" id="ARBA00023180"/>
    </source>
</evidence>
<comment type="similarity">
    <text evidence="18">Belongs to the protein kinase superfamily. Ser/Thr protein kinase family. GCN2 subfamily.</text>
</comment>
<dbReference type="AlphaFoldDB" id="A0AAN9XXH0"/>
<dbReference type="Proteomes" id="UP001367676">
    <property type="component" value="Unassembled WGS sequence"/>
</dbReference>
<evidence type="ECO:0000256" key="21">
    <source>
        <dbReference type="SAM" id="SignalP"/>
    </source>
</evidence>
<dbReference type="PROSITE" id="PS50011">
    <property type="entry name" value="PROTEIN_KINASE_DOM"/>
    <property type="match status" value="1"/>
</dbReference>
<keyword evidence="14" id="KW-0346">Stress response</keyword>
<dbReference type="GO" id="GO:0005634">
    <property type="term" value="C:nucleus"/>
    <property type="evidence" value="ECO:0007669"/>
    <property type="project" value="TreeGrafter"/>
</dbReference>
<evidence type="ECO:0000256" key="13">
    <source>
        <dbReference type="ARBA" id="ARBA00022989"/>
    </source>
</evidence>
<evidence type="ECO:0000256" key="18">
    <source>
        <dbReference type="ARBA" id="ARBA00037982"/>
    </source>
</evidence>
<keyword evidence="11 20" id="KW-0067">ATP-binding</keyword>
<dbReference type="GO" id="GO:0005524">
    <property type="term" value="F:ATP binding"/>
    <property type="evidence" value="ECO:0007669"/>
    <property type="project" value="UniProtKB-UniRule"/>
</dbReference>
<keyword evidence="10" id="KW-0256">Endoplasmic reticulum</keyword>